<dbReference type="SUPFAM" id="SSF55486">
    <property type="entry name" value="Metalloproteases ('zincins'), catalytic domain"/>
    <property type="match status" value="1"/>
</dbReference>
<organism evidence="1 2">
    <name type="scientific">Altericroceibacterium endophyticum</name>
    <dbReference type="NCBI Taxonomy" id="1808508"/>
    <lineage>
        <taxon>Bacteria</taxon>
        <taxon>Pseudomonadati</taxon>
        <taxon>Pseudomonadota</taxon>
        <taxon>Alphaproteobacteria</taxon>
        <taxon>Sphingomonadales</taxon>
        <taxon>Erythrobacteraceae</taxon>
        <taxon>Altericroceibacterium</taxon>
    </lineage>
</organism>
<evidence type="ECO:0000313" key="2">
    <source>
        <dbReference type="Proteomes" id="UP000438476"/>
    </source>
</evidence>
<protein>
    <submittedName>
        <fullName evidence="1">Neutral zinc metallopeptidase</fullName>
    </submittedName>
</protein>
<reference evidence="1 2" key="1">
    <citation type="submission" date="2019-12" db="EMBL/GenBank/DDBJ databases">
        <title>Genomic-based taxomic classification of the family Erythrobacteraceae.</title>
        <authorList>
            <person name="Xu L."/>
        </authorList>
    </citation>
    <scope>NUCLEOTIDE SEQUENCE [LARGE SCALE GENOMIC DNA]</scope>
    <source>
        <strain evidence="1 2">LMG 29518</strain>
    </source>
</reference>
<dbReference type="OrthoDB" id="9806895at2"/>
<dbReference type="InterPro" id="IPR038555">
    <property type="entry name" value="Zincin_1_sf"/>
</dbReference>
<dbReference type="InterPro" id="IPR010428">
    <property type="entry name" value="Zincin_1"/>
</dbReference>
<dbReference type="Proteomes" id="UP000438476">
    <property type="component" value="Unassembled WGS sequence"/>
</dbReference>
<dbReference type="Pfam" id="PF06262">
    <property type="entry name" value="Zincin_1"/>
    <property type="match status" value="1"/>
</dbReference>
<sequence length="124" mass="13729">MRAIALNVFSRIPAPFCDYLDGIRVQVEDFADADTLAAVGLDNPWHLSGLYHGQPLDKQSVWSSGQMPPVITLFRSPLLAEMQQRDLRLEDLIAHVVIHEVGHHFGLSDDDMHALEAQAGDGDD</sequence>
<dbReference type="AlphaFoldDB" id="A0A6I4T7X2"/>
<comment type="caution">
    <text evidence="1">The sequence shown here is derived from an EMBL/GenBank/DDBJ whole genome shotgun (WGS) entry which is preliminary data.</text>
</comment>
<proteinExistence type="predicted"/>
<dbReference type="CDD" id="cd12952">
    <property type="entry name" value="MMP_ACEL2062"/>
    <property type="match status" value="1"/>
</dbReference>
<accession>A0A6I4T7X2</accession>
<keyword evidence="2" id="KW-1185">Reference proteome</keyword>
<gene>
    <name evidence="1" type="ORF">GRI91_12445</name>
</gene>
<name>A0A6I4T7X2_9SPHN</name>
<dbReference type="Gene3D" id="3.30.2010.20">
    <property type="match status" value="1"/>
</dbReference>
<dbReference type="EMBL" id="WTYT01000005">
    <property type="protein sequence ID" value="MXO66569.1"/>
    <property type="molecule type" value="Genomic_DNA"/>
</dbReference>
<evidence type="ECO:0000313" key="1">
    <source>
        <dbReference type="EMBL" id="MXO66569.1"/>
    </source>
</evidence>